<feature type="domain" description="OmpR/PhoB-type" evidence="10">
    <location>
        <begin position="149"/>
        <end position="246"/>
    </location>
</feature>
<feature type="DNA-binding region" description="OmpR/PhoB-type" evidence="7">
    <location>
        <begin position="149"/>
        <end position="246"/>
    </location>
</feature>
<dbReference type="GO" id="GO:0032993">
    <property type="term" value="C:protein-DNA complex"/>
    <property type="evidence" value="ECO:0007669"/>
    <property type="project" value="TreeGrafter"/>
</dbReference>
<dbReference type="AlphaFoldDB" id="A0AAU8FWP9"/>
<dbReference type="FunFam" id="3.40.50.2300:FF:000001">
    <property type="entry name" value="DNA-binding response regulator PhoB"/>
    <property type="match status" value="1"/>
</dbReference>
<feature type="domain" description="Response regulatory" evidence="9">
    <location>
        <begin position="25"/>
        <end position="139"/>
    </location>
</feature>
<dbReference type="Gene3D" id="3.40.50.2300">
    <property type="match status" value="1"/>
</dbReference>
<dbReference type="InterPro" id="IPR001867">
    <property type="entry name" value="OmpR/PhoB-type_DNA-bd"/>
</dbReference>
<dbReference type="InterPro" id="IPR036388">
    <property type="entry name" value="WH-like_DNA-bd_sf"/>
</dbReference>
<keyword evidence="5" id="KW-0804">Transcription</keyword>
<dbReference type="RefSeq" id="WP_353707409.1">
    <property type="nucleotide sequence ID" value="NZ_CP159290.1"/>
</dbReference>
<evidence type="ECO:0000256" key="5">
    <source>
        <dbReference type="ARBA" id="ARBA00023163"/>
    </source>
</evidence>
<dbReference type="SUPFAM" id="SSF52172">
    <property type="entry name" value="CheY-like"/>
    <property type="match status" value="1"/>
</dbReference>
<dbReference type="PANTHER" id="PTHR48111:SF28">
    <property type="entry name" value="TRANSCRIPTIONAL REGULATORY PROTEIN TCRX-RELATED"/>
    <property type="match status" value="1"/>
</dbReference>
<evidence type="ECO:0000256" key="3">
    <source>
        <dbReference type="ARBA" id="ARBA00023015"/>
    </source>
</evidence>
<evidence type="ECO:0000256" key="4">
    <source>
        <dbReference type="ARBA" id="ARBA00023125"/>
    </source>
</evidence>
<evidence type="ECO:0000313" key="11">
    <source>
        <dbReference type="EMBL" id="XCH29037.1"/>
    </source>
</evidence>
<evidence type="ECO:0000256" key="7">
    <source>
        <dbReference type="PROSITE-ProRule" id="PRU01091"/>
    </source>
</evidence>
<dbReference type="Pfam" id="PF00486">
    <property type="entry name" value="Trans_reg_C"/>
    <property type="match status" value="1"/>
</dbReference>
<gene>
    <name evidence="11" type="ORF">ABRQ22_15780</name>
</gene>
<dbReference type="EMBL" id="CP159290">
    <property type="protein sequence ID" value="XCH29037.1"/>
    <property type="molecule type" value="Genomic_DNA"/>
</dbReference>
<dbReference type="Gene3D" id="6.10.250.690">
    <property type="match status" value="1"/>
</dbReference>
<dbReference type="InterPro" id="IPR039420">
    <property type="entry name" value="WalR-like"/>
</dbReference>
<dbReference type="PROSITE" id="PS51755">
    <property type="entry name" value="OMPR_PHOB"/>
    <property type="match status" value="1"/>
</dbReference>
<evidence type="ECO:0000259" key="10">
    <source>
        <dbReference type="PROSITE" id="PS51755"/>
    </source>
</evidence>
<keyword evidence="3" id="KW-0805">Transcription regulation</keyword>
<dbReference type="Gene3D" id="1.10.10.10">
    <property type="entry name" value="Winged helix-like DNA-binding domain superfamily/Winged helix DNA-binding domain"/>
    <property type="match status" value="1"/>
</dbReference>
<dbReference type="PROSITE" id="PS50110">
    <property type="entry name" value="RESPONSE_REGULATORY"/>
    <property type="match status" value="1"/>
</dbReference>
<dbReference type="CDD" id="cd00383">
    <property type="entry name" value="trans_reg_C"/>
    <property type="match status" value="1"/>
</dbReference>
<keyword evidence="4 7" id="KW-0238">DNA-binding</keyword>
<dbReference type="FunFam" id="1.10.10.10:FF:000005">
    <property type="entry name" value="Two-component system response regulator"/>
    <property type="match status" value="1"/>
</dbReference>
<keyword evidence="2" id="KW-0902">Two-component regulatory system</keyword>
<organism evidence="11">
    <name type="scientific">Cellulosimicrobium sp. ES-005</name>
    <dbReference type="NCBI Taxonomy" id="3163031"/>
    <lineage>
        <taxon>Bacteria</taxon>
        <taxon>Bacillati</taxon>
        <taxon>Actinomycetota</taxon>
        <taxon>Actinomycetes</taxon>
        <taxon>Micrococcales</taxon>
        <taxon>Promicromonosporaceae</taxon>
        <taxon>Cellulosimicrobium</taxon>
    </lineage>
</organism>
<dbReference type="GO" id="GO:0000156">
    <property type="term" value="F:phosphorelay response regulator activity"/>
    <property type="evidence" value="ECO:0007669"/>
    <property type="project" value="TreeGrafter"/>
</dbReference>
<protein>
    <submittedName>
        <fullName evidence="11">Response regulator transcription factor</fullName>
    </submittedName>
</protein>
<dbReference type="PANTHER" id="PTHR48111">
    <property type="entry name" value="REGULATOR OF RPOS"/>
    <property type="match status" value="1"/>
</dbReference>
<evidence type="ECO:0000256" key="2">
    <source>
        <dbReference type="ARBA" id="ARBA00023012"/>
    </source>
</evidence>
<proteinExistence type="predicted"/>
<dbReference type="Pfam" id="PF00072">
    <property type="entry name" value="Response_reg"/>
    <property type="match status" value="1"/>
</dbReference>
<evidence type="ECO:0000259" key="9">
    <source>
        <dbReference type="PROSITE" id="PS50110"/>
    </source>
</evidence>
<dbReference type="GO" id="GO:0005829">
    <property type="term" value="C:cytosol"/>
    <property type="evidence" value="ECO:0007669"/>
    <property type="project" value="TreeGrafter"/>
</dbReference>
<dbReference type="InterPro" id="IPR011006">
    <property type="entry name" value="CheY-like_superfamily"/>
</dbReference>
<evidence type="ECO:0000256" key="6">
    <source>
        <dbReference type="PROSITE-ProRule" id="PRU00169"/>
    </source>
</evidence>
<keyword evidence="1 6" id="KW-0597">Phosphoprotein</keyword>
<dbReference type="SUPFAM" id="SSF46894">
    <property type="entry name" value="C-terminal effector domain of the bipartite response regulators"/>
    <property type="match status" value="1"/>
</dbReference>
<evidence type="ECO:0000256" key="1">
    <source>
        <dbReference type="ARBA" id="ARBA00022553"/>
    </source>
</evidence>
<accession>A0AAU8FWP9</accession>
<reference evidence="11" key="1">
    <citation type="submission" date="2024-06" db="EMBL/GenBank/DDBJ databases">
        <title>Complete genome sequence of the cellulolytic actinobacterium, Cellulosimicrobium ES-005.</title>
        <authorList>
            <person name="Matthews C.T."/>
            <person name="Underwood K.D."/>
            <person name="Ghanchi K.M."/>
            <person name="Fields S.D."/>
            <person name="Gardner S.G."/>
        </authorList>
    </citation>
    <scope>NUCLEOTIDE SEQUENCE</scope>
    <source>
        <strain evidence="11">ES-005</strain>
    </source>
</reference>
<sequence length="255" mass="28162">MTAATAPVGRPDQPRLTRPDGSPVRVLVVDDEPNLAELLTSALRYEGWDVSTALDGSSAIRTARETDPDVVVLDVMLPDMDGLTVLRRLREQEARRPVLFLTARDAVEDRVAGLTAGGDDYVTKPFSLEEVVARLRGLLRRGGATAREDSVLVVGDLELDEDAHEVRRAGEEVRLTATEFELLRYLMRNPRRVLSKAQILDRVWSYDFGGQANIVELYVSYLRRKIDKGREPMIHTLRGVGYVLKPAAGAADAGA</sequence>
<dbReference type="SMART" id="SM00862">
    <property type="entry name" value="Trans_reg_C"/>
    <property type="match status" value="1"/>
</dbReference>
<evidence type="ECO:0000256" key="8">
    <source>
        <dbReference type="SAM" id="MobiDB-lite"/>
    </source>
</evidence>
<dbReference type="InterPro" id="IPR016032">
    <property type="entry name" value="Sig_transdc_resp-reg_C-effctor"/>
</dbReference>
<feature type="region of interest" description="Disordered" evidence="8">
    <location>
        <begin position="1"/>
        <end position="22"/>
    </location>
</feature>
<dbReference type="SMART" id="SM00448">
    <property type="entry name" value="REC"/>
    <property type="match status" value="1"/>
</dbReference>
<dbReference type="GO" id="GO:0006355">
    <property type="term" value="P:regulation of DNA-templated transcription"/>
    <property type="evidence" value="ECO:0007669"/>
    <property type="project" value="InterPro"/>
</dbReference>
<name>A0AAU8FWP9_9MICO</name>
<dbReference type="GO" id="GO:0000976">
    <property type="term" value="F:transcription cis-regulatory region binding"/>
    <property type="evidence" value="ECO:0007669"/>
    <property type="project" value="TreeGrafter"/>
</dbReference>
<dbReference type="InterPro" id="IPR001789">
    <property type="entry name" value="Sig_transdc_resp-reg_receiver"/>
</dbReference>
<feature type="modified residue" description="4-aspartylphosphate" evidence="6">
    <location>
        <position position="74"/>
    </location>
</feature>